<reference evidence="1 2" key="1">
    <citation type="submission" date="2018-06" db="EMBL/GenBank/DDBJ databases">
        <title>Genomic Encyclopedia of Archaeal and Bacterial Type Strains, Phase II (KMG-II): from individual species to whole genera.</title>
        <authorList>
            <person name="Goeker M."/>
        </authorList>
    </citation>
    <scope>NUCLEOTIDE SEQUENCE [LARGE SCALE GENOMIC DNA]</scope>
    <source>
        <strain evidence="1 2">ATCC BAA-1881</strain>
    </source>
</reference>
<comment type="caution">
    <text evidence="1">The sequence shown here is derived from an EMBL/GenBank/DDBJ whole genome shotgun (WGS) entry which is preliminary data.</text>
</comment>
<evidence type="ECO:0000313" key="1">
    <source>
        <dbReference type="EMBL" id="PZW18014.1"/>
    </source>
</evidence>
<sequence>MQAPCLVGFGVDTLVLNVRYADEHFKPVKKELDEALVATLEYFQQEAKQAESAIATDWAFQGSLLFIEPHGAGRQWRWLLKNHLLTLVVAPGRFNDIIAQVRFSS</sequence>
<dbReference type="EMBL" id="QKUF01000069">
    <property type="protein sequence ID" value="PZW18014.1"/>
    <property type="molecule type" value="Genomic_DNA"/>
</dbReference>
<proteinExistence type="predicted"/>
<dbReference type="RefSeq" id="WP_111326928.1">
    <property type="nucleotide sequence ID" value="NZ_BIFX01000002.1"/>
</dbReference>
<gene>
    <name evidence="1" type="ORF">EI42_06421</name>
</gene>
<dbReference type="Proteomes" id="UP000248806">
    <property type="component" value="Unassembled WGS sequence"/>
</dbReference>
<evidence type="ECO:0000313" key="2">
    <source>
        <dbReference type="Proteomes" id="UP000248806"/>
    </source>
</evidence>
<organism evidence="1 2">
    <name type="scientific">Thermosporothrix hazakensis</name>
    <dbReference type="NCBI Taxonomy" id="644383"/>
    <lineage>
        <taxon>Bacteria</taxon>
        <taxon>Bacillati</taxon>
        <taxon>Chloroflexota</taxon>
        <taxon>Ktedonobacteria</taxon>
        <taxon>Ktedonobacterales</taxon>
        <taxon>Thermosporotrichaceae</taxon>
        <taxon>Thermosporothrix</taxon>
    </lineage>
</organism>
<name>A0A326TQA9_THEHA</name>
<accession>A0A326TQA9</accession>
<dbReference type="AlphaFoldDB" id="A0A326TQA9"/>
<keyword evidence="2" id="KW-1185">Reference proteome</keyword>
<protein>
    <submittedName>
        <fullName evidence="1">Uncharacterized protein</fullName>
    </submittedName>
</protein>